<accession>B9CLC3</accession>
<organism evidence="1 2">
    <name type="scientific">Lancefieldella rimae (strain ATCC 49626 / DSM 7090 / CCUG 31168 / NBRC 15546 / VPI D140H-11A)</name>
    <name type="common">Atopobium rimae</name>
    <dbReference type="NCBI Taxonomy" id="553184"/>
    <lineage>
        <taxon>Bacteria</taxon>
        <taxon>Bacillati</taxon>
        <taxon>Actinomycetota</taxon>
        <taxon>Coriobacteriia</taxon>
        <taxon>Coriobacteriales</taxon>
        <taxon>Atopobiaceae</taxon>
        <taxon>Lancefieldella</taxon>
    </lineage>
</organism>
<name>B9CLC3_LANR4</name>
<dbReference type="Proteomes" id="UP000004070">
    <property type="component" value="Unassembled WGS sequence"/>
</dbReference>
<sequence length="38" mass="4165">MELVDAISAVDKSISLLIPYDHGRNSVFMKSCGNVLQL</sequence>
<proteinExistence type="predicted"/>
<reference evidence="1 2" key="1">
    <citation type="submission" date="2009-01" db="EMBL/GenBank/DDBJ databases">
        <authorList>
            <person name="Madupu R."/>
            <person name="Sebastian Y."/>
            <person name="Durkin A.S."/>
            <person name="Torralba M."/>
            <person name="Methe B."/>
            <person name="Sutton G.G."/>
            <person name="Strausberg R.L."/>
            <person name="Nelson K.E."/>
        </authorList>
    </citation>
    <scope>NUCLEOTIDE SEQUENCE [LARGE SCALE GENOMIC DNA]</scope>
    <source>
        <strain evidence="1 2">ATCC 49626</strain>
    </source>
</reference>
<protein>
    <submittedName>
        <fullName evidence="1">Uncharacterized protein</fullName>
    </submittedName>
</protein>
<comment type="caution">
    <text evidence="1">The sequence shown here is derived from an EMBL/GenBank/DDBJ whole genome shotgun (WGS) entry which is preliminary data.</text>
</comment>
<dbReference type="AlphaFoldDB" id="B9CLC3"/>
<evidence type="ECO:0000313" key="2">
    <source>
        <dbReference type="Proteomes" id="UP000004070"/>
    </source>
</evidence>
<evidence type="ECO:0000313" key="1">
    <source>
        <dbReference type="EMBL" id="EEE17842.1"/>
    </source>
</evidence>
<gene>
    <name evidence="1" type="ORF">ATORI0001_0842</name>
</gene>
<dbReference type="EMBL" id="ACFE01000001">
    <property type="protein sequence ID" value="EEE17842.1"/>
    <property type="molecule type" value="Genomic_DNA"/>
</dbReference>